<name>A0ABW5M5V7_9BACT</name>
<feature type="compositionally biased region" description="Pro residues" evidence="2">
    <location>
        <begin position="685"/>
        <end position="711"/>
    </location>
</feature>
<dbReference type="InterPro" id="IPR008756">
    <property type="entry name" value="Peptidase_M56"/>
</dbReference>
<dbReference type="EMBL" id="JBHULN010000010">
    <property type="protein sequence ID" value="MFD2572355.1"/>
    <property type="molecule type" value="Genomic_DNA"/>
</dbReference>
<dbReference type="Pfam" id="PF05569">
    <property type="entry name" value="Peptidase_M56"/>
    <property type="match status" value="1"/>
</dbReference>
<feature type="transmembrane region" description="Helical" evidence="3">
    <location>
        <begin position="117"/>
        <end position="138"/>
    </location>
</feature>
<feature type="region of interest" description="Disordered" evidence="2">
    <location>
        <begin position="658"/>
        <end position="744"/>
    </location>
</feature>
<feature type="transmembrane region" description="Helical" evidence="3">
    <location>
        <begin position="46"/>
        <end position="68"/>
    </location>
</feature>
<feature type="compositionally biased region" description="Low complexity" evidence="2">
    <location>
        <begin position="712"/>
        <end position="721"/>
    </location>
</feature>
<evidence type="ECO:0000256" key="3">
    <source>
        <dbReference type="SAM" id="Phobius"/>
    </source>
</evidence>
<sequence length="744" mass="82302">MDFLNSPVAYALGWTLLHAVWQGFLLVLPTALVFQVLRSQSSELRYHIGVLTLLTQVIVSVGTFIWYYSTTTTPVNPTPAATFIQPALAVQWRALSQTLSWSAQTEQFLESHIGHFVLAYLIGVALFGLRLVGGWLYLQRISRTATEPATKMWSDVTEVLRSSLAIQKVIRLRESARIAVPMVVGVVQPVLLLPLGLATSLSIREIEVILAHELAHIKRHDYAVNLLQSVVEVLYFFHPALWWLSARVREEREHCCDDLAVQACGGDGRILAQALAHVEELRLAQVYQTPILAMAFATKRPQLLHRVRRILGVSTRPVTSNARLAGLTLATLLLISVSVYAIQKQDSPKPKVTKTQSSRRHKAGNGTEFIIVDNHKVENVIWKGKRLSTTRVNRLQRQLDQVMAGQLSLDQVPQADRDILLTIIETNHSFGEGMDGLKKGSGHINDKNIAVSALGIDPSKFNERVEGLAKIALNTMSDASPSLGHPVANQDLSISELDSLPKGEPIVTRLSELWTEDMRLKSHIKQLEQTLENSIAEMKEPQRERRGLEEEQENLKKQVFFMRNQLKNPALAPVKSVLSNEVHITEIKIRELGHRIEDINRSKIRPYIGSLENIFPQLRFVKDSIRATEEKIIELSKEIGITRVEDIKPIVPIVPPLPEAPRPPKPLKGKVKLARPAAPASADVPLPPSPAIAPTPSIQPAPAAPSLPPAPAAIAPATPSVPVRPLTPRPAPTPKVAPVPKPDK</sequence>
<evidence type="ECO:0000313" key="5">
    <source>
        <dbReference type="EMBL" id="MFD2572355.1"/>
    </source>
</evidence>
<dbReference type="Gene3D" id="3.30.2010.10">
    <property type="entry name" value="Metalloproteases ('zincins'), catalytic domain"/>
    <property type="match status" value="1"/>
</dbReference>
<dbReference type="InterPro" id="IPR052173">
    <property type="entry name" value="Beta-lactam_resp_regulator"/>
</dbReference>
<evidence type="ECO:0000256" key="2">
    <source>
        <dbReference type="SAM" id="MobiDB-lite"/>
    </source>
</evidence>
<dbReference type="PANTHER" id="PTHR34978">
    <property type="entry name" value="POSSIBLE SENSOR-TRANSDUCER PROTEIN BLAR"/>
    <property type="match status" value="1"/>
</dbReference>
<gene>
    <name evidence="5" type="ORF">ACFSUS_17075</name>
</gene>
<proteinExistence type="predicted"/>
<accession>A0ABW5M5V7</accession>
<evidence type="ECO:0000259" key="4">
    <source>
        <dbReference type="Pfam" id="PF05569"/>
    </source>
</evidence>
<dbReference type="CDD" id="cd07341">
    <property type="entry name" value="M56_BlaR1_MecR1_like"/>
    <property type="match status" value="1"/>
</dbReference>
<keyword evidence="1" id="KW-0175">Coiled coil</keyword>
<keyword evidence="3" id="KW-0472">Membrane</keyword>
<keyword evidence="6" id="KW-1185">Reference proteome</keyword>
<organism evidence="5 6">
    <name type="scientific">Spirosoma soli</name>
    <dbReference type="NCBI Taxonomy" id="1770529"/>
    <lineage>
        <taxon>Bacteria</taxon>
        <taxon>Pseudomonadati</taxon>
        <taxon>Bacteroidota</taxon>
        <taxon>Cytophagia</taxon>
        <taxon>Cytophagales</taxon>
        <taxon>Cytophagaceae</taxon>
        <taxon>Spirosoma</taxon>
    </lineage>
</organism>
<protein>
    <submittedName>
        <fullName evidence="5">M56 family metallopeptidase</fullName>
    </submittedName>
</protein>
<feature type="domain" description="Peptidase M56" evidence="4">
    <location>
        <begin position="64"/>
        <end position="263"/>
    </location>
</feature>
<evidence type="ECO:0000313" key="6">
    <source>
        <dbReference type="Proteomes" id="UP001597469"/>
    </source>
</evidence>
<feature type="coiled-coil region" evidence="1">
    <location>
        <begin position="524"/>
        <end position="565"/>
    </location>
</feature>
<feature type="transmembrane region" description="Helical" evidence="3">
    <location>
        <begin position="178"/>
        <end position="203"/>
    </location>
</feature>
<evidence type="ECO:0000256" key="1">
    <source>
        <dbReference type="SAM" id="Coils"/>
    </source>
</evidence>
<feature type="transmembrane region" description="Helical" evidence="3">
    <location>
        <begin position="12"/>
        <end position="34"/>
    </location>
</feature>
<feature type="compositionally biased region" description="Pro residues" evidence="2">
    <location>
        <begin position="725"/>
        <end position="744"/>
    </location>
</feature>
<comment type="caution">
    <text evidence="5">The sequence shown here is derived from an EMBL/GenBank/DDBJ whole genome shotgun (WGS) entry which is preliminary data.</text>
</comment>
<reference evidence="6" key="1">
    <citation type="journal article" date="2019" name="Int. J. Syst. Evol. Microbiol.">
        <title>The Global Catalogue of Microorganisms (GCM) 10K type strain sequencing project: providing services to taxonomists for standard genome sequencing and annotation.</title>
        <authorList>
            <consortium name="The Broad Institute Genomics Platform"/>
            <consortium name="The Broad Institute Genome Sequencing Center for Infectious Disease"/>
            <person name="Wu L."/>
            <person name="Ma J."/>
        </authorList>
    </citation>
    <scope>NUCLEOTIDE SEQUENCE [LARGE SCALE GENOMIC DNA]</scope>
    <source>
        <strain evidence="6">KCTC 42805</strain>
    </source>
</reference>
<dbReference type="Proteomes" id="UP001597469">
    <property type="component" value="Unassembled WGS sequence"/>
</dbReference>
<dbReference type="PANTHER" id="PTHR34978:SF3">
    <property type="entry name" value="SLR0241 PROTEIN"/>
    <property type="match status" value="1"/>
</dbReference>
<keyword evidence="3" id="KW-1133">Transmembrane helix</keyword>
<keyword evidence="3" id="KW-0812">Transmembrane</keyword>